<dbReference type="InterPro" id="IPR029164">
    <property type="entry name" value="PIG-Y"/>
</dbReference>
<keyword evidence="4" id="KW-1185">Reference proteome</keyword>
<evidence type="ECO:0000313" key="3">
    <source>
        <dbReference type="EMBL" id="KAF2724590.1"/>
    </source>
</evidence>
<feature type="compositionally biased region" description="Pro residues" evidence="1">
    <location>
        <begin position="51"/>
        <end position="63"/>
    </location>
</feature>
<feature type="compositionally biased region" description="Low complexity" evidence="1">
    <location>
        <begin position="276"/>
        <end position="286"/>
    </location>
</feature>
<comment type="caution">
    <text evidence="3">The sequence shown here is derived from an EMBL/GenBank/DDBJ whole genome shotgun (WGS) entry which is preliminary data.</text>
</comment>
<gene>
    <name evidence="3" type="ORF">K431DRAFT_282020</name>
</gene>
<dbReference type="Pfam" id="PF15159">
    <property type="entry name" value="PIG-Y"/>
    <property type="match status" value="1"/>
</dbReference>
<name>A0A9P4UTY1_9PEZI</name>
<feature type="region of interest" description="Disordered" evidence="1">
    <location>
        <begin position="1"/>
        <end position="292"/>
    </location>
</feature>
<keyword evidence="2" id="KW-1133">Transmembrane helix</keyword>
<feature type="compositionally biased region" description="Low complexity" evidence="1">
    <location>
        <begin position="221"/>
        <end position="243"/>
    </location>
</feature>
<feature type="compositionally biased region" description="Polar residues" evidence="1">
    <location>
        <begin position="84"/>
        <end position="111"/>
    </location>
</feature>
<feature type="transmembrane region" description="Helical" evidence="2">
    <location>
        <begin position="412"/>
        <end position="436"/>
    </location>
</feature>
<dbReference type="PANTHER" id="PTHR39400:SF1">
    <property type="entry name" value="PIG-P DOMAIN-CONTAINING PROTEIN"/>
    <property type="match status" value="1"/>
</dbReference>
<feature type="transmembrane region" description="Helical" evidence="2">
    <location>
        <begin position="364"/>
        <end position="392"/>
    </location>
</feature>
<dbReference type="EMBL" id="MU003771">
    <property type="protein sequence ID" value="KAF2724590.1"/>
    <property type="molecule type" value="Genomic_DNA"/>
</dbReference>
<organism evidence="3 4">
    <name type="scientific">Polychaeton citri CBS 116435</name>
    <dbReference type="NCBI Taxonomy" id="1314669"/>
    <lineage>
        <taxon>Eukaryota</taxon>
        <taxon>Fungi</taxon>
        <taxon>Dikarya</taxon>
        <taxon>Ascomycota</taxon>
        <taxon>Pezizomycotina</taxon>
        <taxon>Dothideomycetes</taxon>
        <taxon>Dothideomycetidae</taxon>
        <taxon>Capnodiales</taxon>
        <taxon>Capnodiaceae</taxon>
        <taxon>Polychaeton</taxon>
    </lineage>
</organism>
<feature type="compositionally biased region" description="Basic residues" evidence="1">
    <location>
        <begin position="141"/>
        <end position="150"/>
    </location>
</feature>
<evidence type="ECO:0000256" key="2">
    <source>
        <dbReference type="SAM" id="Phobius"/>
    </source>
</evidence>
<keyword evidence="2" id="KW-0812">Transmembrane</keyword>
<evidence type="ECO:0000313" key="4">
    <source>
        <dbReference type="Proteomes" id="UP000799441"/>
    </source>
</evidence>
<dbReference type="PANTHER" id="PTHR39400">
    <property type="entry name" value="YALI0E29227P"/>
    <property type="match status" value="1"/>
</dbReference>
<dbReference type="Proteomes" id="UP000799441">
    <property type="component" value="Unassembled WGS sequence"/>
</dbReference>
<feature type="compositionally biased region" description="Polar residues" evidence="1">
    <location>
        <begin position="26"/>
        <end position="36"/>
    </location>
</feature>
<feature type="compositionally biased region" description="Polar residues" evidence="1">
    <location>
        <begin position="167"/>
        <end position="184"/>
    </location>
</feature>
<evidence type="ECO:0000256" key="1">
    <source>
        <dbReference type="SAM" id="MobiDB-lite"/>
    </source>
</evidence>
<feature type="region of interest" description="Disordered" evidence="1">
    <location>
        <begin position="326"/>
        <end position="347"/>
    </location>
</feature>
<dbReference type="AlphaFoldDB" id="A0A9P4UTY1"/>
<protein>
    <submittedName>
        <fullName evidence="3">Uncharacterized protein</fullName>
    </submittedName>
</protein>
<feature type="compositionally biased region" description="Basic and acidic residues" evidence="1">
    <location>
        <begin position="11"/>
        <end position="24"/>
    </location>
</feature>
<proteinExistence type="predicted"/>
<keyword evidence="2" id="KW-0472">Membrane</keyword>
<accession>A0A9P4UTY1</accession>
<dbReference type="OrthoDB" id="2157498at2759"/>
<sequence>MEDGVDPTHNGSKERPNLLNHESDGNALSTNESISATDGKAMKFPLNSSGPTPPQSPTSPPTSPKSKSHRRSFSNGILGGLSFLHTSNYMDGFRSTGQSTARGDTGLTTPPKSRKSEDEPVPTSPPSPPRDSAMAAALKQQKNRKRKGSLRKTALLGGRIGRERKGSLNSRGPASKQQQQQLSIPSDRIEPVLGSVVAPTPTSPTLADSAKNIRQQFSYESSIGPDTPSSSSSTWSAEPTTTSARLSLLTGVSATKPPSDGKDNLSSPLDVKSPVSQTSATSYTSTTDEDEGLVFERQSTNSQLIASDPPIPKPLSSSATSYFPSTIPRKHSSNKRSPLSRAVPLTPSPYSPIPDPHDYTDTSYWGWIILVVTWITFTVGMGSCLEVWSWAWDVGETPYAPPELEDDPTLPIVGYYPALIVLTGVVAWVWVTVAWVGMKYFRHAKIEV</sequence>
<reference evidence="3" key="1">
    <citation type="journal article" date="2020" name="Stud. Mycol.">
        <title>101 Dothideomycetes genomes: a test case for predicting lifestyles and emergence of pathogens.</title>
        <authorList>
            <person name="Haridas S."/>
            <person name="Albert R."/>
            <person name="Binder M."/>
            <person name="Bloem J."/>
            <person name="Labutti K."/>
            <person name="Salamov A."/>
            <person name="Andreopoulos B."/>
            <person name="Baker S."/>
            <person name="Barry K."/>
            <person name="Bills G."/>
            <person name="Bluhm B."/>
            <person name="Cannon C."/>
            <person name="Castanera R."/>
            <person name="Culley D."/>
            <person name="Daum C."/>
            <person name="Ezra D."/>
            <person name="Gonzalez J."/>
            <person name="Henrissat B."/>
            <person name="Kuo A."/>
            <person name="Liang C."/>
            <person name="Lipzen A."/>
            <person name="Lutzoni F."/>
            <person name="Magnuson J."/>
            <person name="Mondo S."/>
            <person name="Nolan M."/>
            <person name="Ohm R."/>
            <person name="Pangilinan J."/>
            <person name="Park H.-J."/>
            <person name="Ramirez L."/>
            <person name="Alfaro M."/>
            <person name="Sun H."/>
            <person name="Tritt A."/>
            <person name="Yoshinaga Y."/>
            <person name="Zwiers L.-H."/>
            <person name="Turgeon B."/>
            <person name="Goodwin S."/>
            <person name="Spatafora J."/>
            <person name="Crous P."/>
            <person name="Grigoriev I."/>
        </authorList>
    </citation>
    <scope>NUCLEOTIDE SEQUENCE</scope>
    <source>
        <strain evidence="3">CBS 116435</strain>
    </source>
</reference>